<dbReference type="AlphaFoldDB" id="A0A0F9AMS5"/>
<accession>A0A0F9AMS5</accession>
<feature type="non-terminal residue" evidence="1">
    <location>
        <position position="23"/>
    </location>
</feature>
<proteinExistence type="predicted"/>
<name>A0A0F9AMS5_9ZZZZ</name>
<organism evidence="1">
    <name type="scientific">marine sediment metagenome</name>
    <dbReference type="NCBI Taxonomy" id="412755"/>
    <lineage>
        <taxon>unclassified sequences</taxon>
        <taxon>metagenomes</taxon>
        <taxon>ecological metagenomes</taxon>
    </lineage>
</organism>
<protein>
    <submittedName>
        <fullName evidence="1">Uncharacterized protein</fullName>
    </submittedName>
</protein>
<reference evidence="1" key="1">
    <citation type="journal article" date="2015" name="Nature">
        <title>Complex archaea that bridge the gap between prokaryotes and eukaryotes.</title>
        <authorList>
            <person name="Spang A."/>
            <person name="Saw J.H."/>
            <person name="Jorgensen S.L."/>
            <person name="Zaremba-Niedzwiedzka K."/>
            <person name="Martijn J."/>
            <person name="Lind A.E."/>
            <person name="van Eijk R."/>
            <person name="Schleper C."/>
            <person name="Guy L."/>
            <person name="Ettema T.J."/>
        </authorList>
    </citation>
    <scope>NUCLEOTIDE SEQUENCE</scope>
</reference>
<evidence type="ECO:0000313" key="1">
    <source>
        <dbReference type="EMBL" id="KKL10680.1"/>
    </source>
</evidence>
<sequence>MAQYSEANAKTQAAAIATALTLI</sequence>
<comment type="caution">
    <text evidence="1">The sequence shown here is derived from an EMBL/GenBank/DDBJ whole genome shotgun (WGS) entry which is preliminary data.</text>
</comment>
<dbReference type="EMBL" id="LAZR01041964">
    <property type="protein sequence ID" value="KKL10680.1"/>
    <property type="molecule type" value="Genomic_DNA"/>
</dbReference>
<gene>
    <name evidence="1" type="ORF">LCGC14_2553420</name>
</gene>